<protein>
    <submittedName>
        <fullName evidence="1">Uncharacterized protein</fullName>
    </submittedName>
</protein>
<dbReference type="AlphaFoldDB" id="A0A845BE54"/>
<dbReference type="Pfam" id="PF20112">
    <property type="entry name" value="DUF6502"/>
    <property type="match status" value="1"/>
</dbReference>
<keyword evidence="2" id="KW-1185">Reference proteome</keyword>
<accession>A0A845BE54</accession>
<proteinExistence type="predicted"/>
<dbReference type="InterPro" id="IPR045445">
    <property type="entry name" value="DUF6502"/>
</dbReference>
<evidence type="ECO:0000313" key="2">
    <source>
        <dbReference type="Proteomes" id="UP000460715"/>
    </source>
</evidence>
<gene>
    <name evidence="1" type="ORF">E0493_16955</name>
</gene>
<dbReference type="EMBL" id="SNVJ01000017">
    <property type="protein sequence ID" value="MXP65038.1"/>
    <property type="molecule type" value="Genomic_DNA"/>
</dbReference>
<dbReference type="Proteomes" id="UP000460715">
    <property type="component" value="Unassembled WGS sequence"/>
</dbReference>
<comment type="caution">
    <text evidence="1">The sequence shown here is derived from an EMBL/GenBank/DDBJ whole genome shotgun (WGS) entry which is preliminary data.</text>
</comment>
<evidence type="ECO:0000313" key="1">
    <source>
        <dbReference type="EMBL" id="MXP65038.1"/>
    </source>
</evidence>
<reference evidence="1 2" key="1">
    <citation type="submission" date="2019-03" db="EMBL/GenBank/DDBJ databases">
        <title>Roseomonas sp. a novel Roseomonas species isolated from Sea whip Gorgonian.</title>
        <authorList>
            <person name="Li F."/>
            <person name="Pan X."/>
            <person name="Huang S."/>
            <person name="Li Z."/>
            <person name="Meng B."/>
        </authorList>
    </citation>
    <scope>NUCLEOTIDE SEQUENCE [LARGE SCALE GENOMIC DNA]</scope>
    <source>
        <strain evidence="1 2">M0104</strain>
    </source>
</reference>
<sequence length="281" mass="30842">MVHELSQPPAPQDLLRPVARLLRPLVRLLIRSGVTFPILAELLRTLYVQVAAEALEREGARSDSRISLLTGVHRKEIRRLREQGEARTEVPAVVTVASQAIARWLGLPQYTDAAARPLPLPRTAPAGTPSFEALVASVTTDVRPRAVLDDWLSQGLVSLDADGRVVLKQGAFLPPPGSAEQLYYFTRNLRDHLAAASINVASPKPPFFERGLHYDRLPPELAARLEAQWRAAGQQMLVELNRQALAWLDASGEESPGTPTRRVNLGVYVYAEDEPPAAAAR</sequence>
<organism evidence="1 2">
    <name type="scientific">Teichococcus coralli</name>
    <dbReference type="NCBI Taxonomy" id="2545983"/>
    <lineage>
        <taxon>Bacteria</taxon>
        <taxon>Pseudomonadati</taxon>
        <taxon>Pseudomonadota</taxon>
        <taxon>Alphaproteobacteria</taxon>
        <taxon>Acetobacterales</taxon>
        <taxon>Roseomonadaceae</taxon>
        <taxon>Roseomonas</taxon>
    </lineage>
</organism>
<name>A0A845BE54_9PROT</name>